<reference evidence="1 2" key="1">
    <citation type="journal article" date="2018" name="New Phytol.">
        <title>Phylogenomics of Endogonaceae and evolution of mycorrhizas within Mucoromycota.</title>
        <authorList>
            <person name="Chang Y."/>
            <person name="Desiro A."/>
            <person name="Na H."/>
            <person name="Sandor L."/>
            <person name="Lipzen A."/>
            <person name="Clum A."/>
            <person name="Barry K."/>
            <person name="Grigoriev I.V."/>
            <person name="Martin F.M."/>
            <person name="Stajich J.E."/>
            <person name="Smith M.E."/>
            <person name="Bonito G."/>
            <person name="Spatafora J.W."/>
        </authorList>
    </citation>
    <scope>NUCLEOTIDE SEQUENCE [LARGE SCALE GENOMIC DNA]</scope>
    <source>
        <strain evidence="1 2">AD002</strain>
    </source>
</reference>
<comment type="caution">
    <text evidence="1">The sequence shown here is derived from an EMBL/GenBank/DDBJ whole genome shotgun (WGS) entry which is preliminary data.</text>
</comment>
<dbReference type="AlphaFoldDB" id="A0A433QMI5"/>
<proteinExistence type="predicted"/>
<dbReference type="Proteomes" id="UP000274822">
    <property type="component" value="Unassembled WGS sequence"/>
</dbReference>
<name>A0A433QMI5_9FUNG</name>
<organism evidence="1 2">
    <name type="scientific">Jimgerdemannia flammicorona</name>
    <dbReference type="NCBI Taxonomy" id="994334"/>
    <lineage>
        <taxon>Eukaryota</taxon>
        <taxon>Fungi</taxon>
        <taxon>Fungi incertae sedis</taxon>
        <taxon>Mucoromycota</taxon>
        <taxon>Mucoromycotina</taxon>
        <taxon>Endogonomycetes</taxon>
        <taxon>Endogonales</taxon>
        <taxon>Endogonaceae</taxon>
        <taxon>Jimgerdemannia</taxon>
    </lineage>
</organism>
<accession>A0A433QMI5</accession>
<evidence type="ECO:0000313" key="1">
    <source>
        <dbReference type="EMBL" id="RUS30980.1"/>
    </source>
</evidence>
<gene>
    <name evidence="1" type="ORF">BC938DRAFT_478682</name>
</gene>
<dbReference type="EMBL" id="RBNJ01003395">
    <property type="protein sequence ID" value="RUS30980.1"/>
    <property type="molecule type" value="Genomic_DNA"/>
</dbReference>
<protein>
    <submittedName>
        <fullName evidence="1">Uncharacterized protein</fullName>
    </submittedName>
</protein>
<evidence type="ECO:0000313" key="2">
    <source>
        <dbReference type="Proteomes" id="UP000274822"/>
    </source>
</evidence>
<sequence>MPRQSIKFPMKRKNTAFLHKNAFLPKMKLGIFRRIRRISTCPETALRKLIPWGVAYMEEFKAVYVGTKVQATRGITHLLC</sequence>
<keyword evidence="2" id="KW-1185">Reference proteome</keyword>